<dbReference type="EMBL" id="VSSQ01095817">
    <property type="protein sequence ID" value="MPN39789.1"/>
    <property type="molecule type" value="Genomic_DNA"/>
</dbReference>
<dbReference type="Gene3D" id="2.160.20.10">
    <property type="entry name" value="Single-stranded right-handed beta-helix, Pectin lyase-like"/>
    <property type="match status" value="1"/>
</dbReference>
<gene>
    <name evidence="1" type="ORF">SDC9_187321</name>
</gene>
<dbReference type="AlphaFoldDB" id="A0A645HNH0"/>
<accession>A0A645HNH0</accession>
<dbReference type="InterPro" id="IPR012334">
    <property type="entry name" value="Pectin_lyas_fold"/>
</dbReference>
<organism evidence="1">
    <name type="scientific">bioreactor metagenome</name>
    <dbReference type="NCBI Taxonomy" id="1076179"/>
    <lineage>
        <taxon>unclassified sequences</taxon>
        <taxon>metagenomes</taxon>
        <taxon>ecological metagenomes</taxon>
    </lineage>
</organism>
<proteinExistence type="predicted"/>
<comment type="caution">
    <text evidence="1">The sequence shown here is derived from an EMBL/GenBank/DDBJ whole genome shotgun (WGS) entry which is preliminary data.</text>
</comment>
<reference evidence="1" key="1">
    <citation type="submission" date="2019-08" db="EMBL/GenBank/DDBJ databases">
        <authorList>
            <person name="Kucharzyk K."/>
            <person name="Murdoch R.W."/>
            <person name="Higgins S."/>
            <person name="Loffler F."/>
        </authorList>
    </citation>
    <scope>NUCLEOTIDE SEQUENCE</scope>
</reference>
<protein>
    <submittedName>
        <fullName evidence="1">Uncharacterized protein</fullName>
    </submittedName>
</protein>
<sequence>MYYRCGIFEHEKTRAFSLDKQSVQRDTPLIENIVISGINATGSKASAAFFVGLPEAPVRNLVVQRCRFSTDVTSPVAVDESDMYEGLPVLERKGVRIRNCFNAVFEDVVVEGPERPFEIEDASSVSIHSGNR</sequence>
<name>A0A645HNH0_9ZZZZ</name>
<evidence type="ECO:0000313" key="1">
    <source>
        <dbReference type="EMBL" id="MPN39789.1"/>
    </source>
</evidence>